<evidence type="ECO:0000313" key="1">
    <source>
        <dbReference type="EMBL" id="XKM43886.1"/>
    </source>
</evidence>
<reference evidence="1" key="1">
    <citation type="submission" date="2024-10" db="EMBL/GenBank/DDBJ databases">
        <title>Strain of Rhizobium-related bacteria isolated fromm roots of Vavilovia formosa.</title>
        <authorList>
            <person name="Kimeklis A."/>
            <person name="Afonin A."/>
        </authorList>
    </citation>
    <scope>NUCLEOTIDE SEQUENCE</scope>
    <source>
        <strain evidence="1">Vaf-46</strain>
    </source>
</reference>
<keyword evidence="1" id="KW-0614">Plasmid</keyword>
<evidence type="ECO:0000313" key="2">
    <source>
        <dbReference type="Proteomes" id="UP000078465"/>
    </source>
</evidence>
<gene>
    <name evidence="1" type="ORF">A4U53_040775</name>
</gene>
<name>A0ACD5EXR2_9HYPH</name>
<geneLocation type="plasmid" evidence="1 2">
    <name>unnamed4</name>
</geneLocation>
<accession>A0ACD5EXR2</accession>
<dbReference type="EMBL" id="CP171855">
    <property type="protein sequence ID" value="XKM43886.1"/>
    <property type="molecule type" value="Genomic_DNA"/>
</dbReference>
<organism evidence="1 2">
    <name type="scientific">Rhizobium ruizarguesonis</name>
    <dbReference type="NCBI Taxonomy" id="2081791"/>
    <lineage>
        <taxon>Bacteria</taxon>
        <taxon>Pseudomonadati</taxon>
        <taxon>Pseudomonadota</taxon>
        <taxon>Alphaproteobacteria</taxon>
        <taxon>Hyphomicrobiales</taxon>
        <taxon>Rhizobiaceae</taxon>
        <taxon>Rhizobium/Agrobacterium group</taxon>
        <taxon>Rhizobium</taxon>
    </lineage>
</organism>
<protein>
    <submittedName>
        <fullName evidence="1">Rrf2 family transcriptional regulator</fullName>
    </submittedName>
</protein>
<sequence length="166" mass="17945">MRNDSRLSRMLHVLIHMDKHQQSATSDMIAKMLNTNPVVVRRTMAGLREQGYVRSEKGHGGGWTLVRPLSEITLLDVYRAIGEPHLFAIGPADDQPQCLVEQAVNIALGDAMKEAQALLLRRLDSVTLDKIAADFETKLTALSATSYSCASLSGGTSCGNGNNGPP</sequence>
<proteinExistence type="predicted"/>
<dbReference type="Proteomes" id="UP000078465">
    <property type="component" value="Plasmid unnamed4"/>
</dbReference>